<dbReference type="EMBL" id="JAGTXO010000002">
    <property type="protein sequence ID" value="KAG8469407.1"/>
    <property type="molecule type" value="Genomic_DNA"/>
</dbReference>
<evidence type="ECO:0000313" key="1">
    <source>
        <dbReference type="EMBL" id="KAG8469407.1"/>
    </source>
</evidence>
<sequence length="485" mass="52828">MRAPILDFALERSEPSIRADNVVGHADLRWMLRASARGLIFDGLVLGPAQHAVLVEEERPGEYAVSVRVYDAGEYELELTLMWEDRSMASFPDGVDGGKAPRDLPLCRPLARELDASNSPPPYALAVAHVDLPPRPPITQPCGAYGSAAFGDGLRADEGRWLSDAHPDERAAAGGADGHRWPSCRLRWAPLRCALVPYTRATLDRCVSAGVRAAFLADSHTRELFTALAKISAQVAAAWRLERAADVAPERLRDASRDRFAIDAAARALDAALASASANKTAAMTHLVFSLGSWEVELLPAERYLAAWELLLGRVWQADARHHSASDPPLARPHLVWRTTPATAYRLDRSAARHAFYSNQQMRQASARQREYARRVVQQRGPRLSVHDSFALTQPRFHDSIDSRHFLLHADLPKSALRPRTCGASIGMAASVRWSIARQFAYCPFGKNVGNSVGIADLQVMLNGLCNGVVAAGGPAPRRAGASTG</sequence>
<accession>A0A8J5XVJ5</accession>
<reference evidence="1" key="1">
    <citation type="submission" date="2021-05" db="EMBL/GenBank/DDBJ databases">
        <title>The genome of the haptophyte Pavlova lutheri (Diacronema luteri, Pavlovales) - a model for lipid biosynthesis in eukaryotic algae.</title>
        <authorList>
            <person name="Hulatt C.J."/>
            <person name="Posewitz M.C."/>
        </authorList>
    </citation>
    <scope>NUCLEOTIDE SEQUENCE</scope>
    <source>
        <strain evidence="1">NIVA-4/92</strain>
    </source>
</reference>
<comment type="caution">
    <text evidence="1">The sequence shown here is derived from an EMBL/GenBank/DDBJ whole genome shotgun (WGS) entry which is preliminary data.</text>
</comment>
<organism evidence="1 2">
    <name type="scientific">Diacronema lutheri</name>
    <name type="common">Unicellular marine alga</name>
    <name type="synonym">Monochrysis lutheri</name>
    <dbReference type="NCBI Taxonomy" id="2081491"/>
    <lineage>
        <taxon>Eukaryota</taxon>
        <taxon>Haptista</taxon>
        <taxon>Haptophyta</taxon>
        <taxon>Pavlovophyceae</taxon>
        <taxon>Pavlovales</taxon>
        <taxon>Pavlovaceae</taxon>
        <taxon>Diacronema</taxon>
    </lineage>
</organism>
<protein>
    <submittedName>
        <fullName evidence="1">Uncharacterized protein</fullName>
    </submittedName>
</protein>
<gene>
    <name evidence="1" type="ORF">KFE25_005862</name>
</gene>
<dbReference type="AlphaFoldDB" id="A0A8J5XVJ5"/>
<dbReference type="Proteomes" id="UP000751190">
    <property type="component" value="Unassembled WGS sequence"/>
</dbReference>
<dbReference type="OrthoDB" id="1932925at2759"/>
<name>A0A8J5XVJ5_DIALT</name>
<keyword evidence="2" id="KW-1185">Reference proteome</keyword>
<dbReference type="OMA" id="ADSHTRE"/>
<proteinExistence type="predicted"/>
<evidence type="ECO:0000313" key="2">
    <source>
        <dbReference type="Proteomes" id="UP000751190"/>
    </source>
</evidence>